<dbReference type="AlphaFoldDB" id="A0A8H3PFX4"/>
<reference evidence="2" key="1">
    <citation type="submission" date="2021-03" db="EMBL/GenBank/DDBJ databases">
        <authorList>
            <person name="Tagirdzhanova G."/>
        </authorList>
    </citation>
    <scope>NUCLEOTIDE SEQUENCE</scope>
</reference>
<keyword evidence="3" id="KW-1185">Reference proteome</keyword>
<protein>
    <submittedName>
        <fullName evidence="2">Uncharacterized protein</fullName>
    </submittedName>
</protein>
<dbReference type="CDD" id="cd02231">
    <property type="entry name" value="cupin_BLL6423-like"/>
    <property type="match status" value="1"/>
</dbReference>
<dbReference type="Gene3D" id="2.60.120.10">
    <property type="entry name" value="Jelly Rolls"/>
    <property type="match status" value="1"/>
</dbReference>
<feature type="region of interest" description="Disordered" evidence="1">
    <location>
        <begin position="1"/>
        <end position="20"/>
    </location>
</feature>
<evidence type="ECO:0000256" key="1">
    <source>
        <dbReference type="SAM" id="MobiDB-lite"/>
    </source>
</evidence>
<dbReference type="Proteomes" id="UP000664521">
    <property type="component" value="Unassembled WGS sequence"/>
</dbReference>
<gene>
    <name evidence="2" type="ORF">HETSPECPRED_001887</name>
</gene>
<evidence type="ECO:0000313" key="2">
    <source>
        <dbReference type="EMBL" id="CAF9939768.1"/>
    </source>
</evidence>
<dbReference type="InterPro" id="IPR047142">
    <property type="entry name" value="OryJ/VirC-like"/>
</dbReference>
<sequence>MGSHDELPARGPLTTFPAPGLRDIQRNVTTHNEAGEGVFLPADNGAHQSVMVNGGALSNILYQTTGWPVDLQDEKDVKWAEATEPGLMSPNGSLVRIIDFAPGIASPPHRALTLGYGCVLEGVLSFELDSGEKRIMRRGDVSVNRATIHTWRNITPLDEQGGLARMLYVLLPIEPLKVGPKGEEVQQELGYLARSYPVDYPELAEGEEKK</sequence>
<dbReference type="PANTHER" id="PTHR36156:SF2">
    <property type="entry name" value="CUPIN TYPE-2 DOMAIN-CONTAINING PROTEIN"/>
    <property type="match status" value="1"/>
</dbReference>
<dbReference type="InterPro" id="IPR011051">
    <property type="entry name" value="RmlC_Cupin_sf"/>
</dbReference>
<organism evidence="2 3">
    <name type="scientific">Heterodermia speciosa</name>
    <dbReference type="NCBI Taxonomy" id="116794"/>
    <lineage>
        <taxon>Eukaryota</taxon>
        <taxon>Fungi</taxon>
        <taxon>Dikarya</taxon>
        <taxon>Ascomycota</taxon>
        <taxon>Pezizomycotina</taxon>
        <taxon>Lecanoromycetes</taxon>
        <taxon>OSLEUM clade</taxon>
        <taxon>Lecanoromycetidae</taxon>
        <taxon>Caliciales</taxon>
        <taxon>Physciaceae</taxon>
        <taxon>Heterodermia</taxon>
    </lineage>
</organism>
<dbReference type="PANTHER" id="PTHR36156">
    <property type="entry name" value="SLR2101 PROTEIN"/>
    <property type="match status" value="1"/>
</dbReference>
<proteinExistence type="predicted"/>
<comment type="caution">
    <text evidence="2">The sequence shown here is derived from an EMBL/GenBank/DDBJ whole genome shotgun (WGS) entry which is preliminary data.</text>
</comment>
<dbReference type="OrthoDB" id="5840532at2759"/>
<dbReference type="EMBL" id="CAJPDS010000137">
    <property type="protein sequence ID" value="CAF9939768.1"/>
    <property type="molecule type" value="Genomic_DNA"/>
</dbReference>
<name>A0A8H3PFX4_9LECA</name>
<dbReference type="SUPFAM" id="SSF51182">
    <property type="entry name" value="RmlC-like cupins"/>
    <property type="match status" value="1"/>
</dbReference>
<accession>A0A8H3PFX4</accession>
<evidence type="ECO:0000313" key="3">
    <source>
        <dbReference type="Proteomes" id="UP000664521"/>
    </source>
</evidence>
<dbReference type="InterPro" id="IPR014710">
    <property type="entry name" value="RmlC-like_jellyroll"/>
</dbReference>